<accession>A0A843U3T6</accession>
<feature type="transmembrane region" description="Helical" evidence="2">
    <location>
        <begin position="305"/>
        <end position="323"/>
    </location>
</feature>
<evidence type="ECO:0000313" key="3">
    <source>
        <dbReference type="EMBL" id="MQL76600.1"/>
    </source>
</evidence>
<keyword evidence="2" id="KW-1133">Transmembrane helix</keyword>
<protein>
    <submittedName>
        <fullName evidence="3">Uncharacterized protein</fullName>
    </submittedName>
</protein>
<feature type="compositionally biased region" description="Low complexity" evidence="1">
    <location>
        <begin position="980"/>
        <end position="1013"/>
    </location>
</feature>
<keyword evidence="2" id="KW-0472">Membrane</keyword>
<comment type="caution">
    <text evidence="3">The sequence shown here is derived from an EMBL/GenBank/DDBJ whole genome shotgun (WGS) entry which is preliminary data.</text>
</comment>
<evidence type="ECO:0000256" key="1">
    <source>
        <dbReference type="SAM" id="MobiDB-lite"/>
    </source>
</evidence>
<keyword evidence="4" id="KW-1185">Reference proteome</keyword>
<evidence type="ECO:0000256" key="2">
    <source>
        <dbReference type="SAM" id="Phobius"/>
    </source>
</evidence>
<proteinExistence type="predicted"/>
<reference evidence="3" key="1">
    <citation type="submission" date="2017-07" db="EMBL/GenBank/DDBJ databases">
        <title>Taro Niue Genome Assembly and Annotation.</title>
        <authorList>
            <person name="Atibalentja N."/>
            <person name="Keating K."/>
            <person name="Fields C.J."/>
        </authorList>
    </citation>
    <scope>NUCLEOTIDE SEQUENCE</scope>
    <source>
        <strain evidence="3">Niue_2</strain>
        <tissue evidence="3">Leaf</tissue>
    </source>
</reference>
<dbReference type="Proteomes" id="UP000652761">
    <property type="component" value="Unassembled WGS sequence"/>
</dbReference>
<dbReference type="EMBL" id="NMUH01000307">
    <property type="protein sequence ID" value="MQL76600.1"/>
    <property type="molecule type" value="Genomic_DNA"/>
</dbReference>
<organism evidence="3 4">
    <name type="scientific">Colocasia esculenta</name>
    <name type="common">Wild taro</name>
    <name type="synonym">Arum esculentum</name>
    <dbReference type="NCBI Taxonomy" id="4460"/>
    <lineage>
        <taxon>Eukaryota</taxon>
        <taxon>Viridiplantae</taxon>
        <taxon>Streptophyta</taxon>
        <taxon>Embryophyta</taxon>
        <taxon>Tracheophyta</taxon>
        <taxon>Spermatophyta</taxon>
        <taxon>Magnoliopsida</taxon>
        <taxon>Liliopsida</taxon>
        <taxon>Araceae</taxon>
        <taxon>Aroideae</taxon>
        <taxon>Colocasieae</taxon>
        <taxon>Colocasia</taxon>
    </lineage>
</organism>
<feature type="transmembrane region" description="Helical" evidence="2">
    <location>
        <begin position="343"/>
        <end position="365"/>
    </location>
</feature>
<gene>
    <name evidence="3" type="ORF">Taro_008991</name>
</gene>
<feature type="transmembrane region" description="Helical" evidence="2">
    <location>
        <begin position="278"/>
        <end position="298"/>
    </location>
</feature>
<evidence type="ECO:0000313" key="4">
    <source>
        <dbReference type="Proteomes" id="UP000652761"/>
    </source>
</evidence>
<feature type="transmembrane region" description="Helical" evidence="2">
    <location>
        <begin position="410"/>
        <end position="432"/>
    </location>
</feature>
<dbReference type="AlphaFoldDB" id="A0A843U3T6"/>
<name>A0A843U3T6_COLES</name>
<sequence length="1013" mass="109731">MVRRSFSRGCSVSLMVTPGCSFPTSWRSGMLGACVVRLWSHVVAPVFRELLCLGGCVPRCCFRIVFDSAGSAGVVFGPTLVMGRGITQFCYFFLLLWLVRDWLSLLSLVREAHPPTLFRWLAFQQGPSVSCMRALLLLLGCCVVKAERAYMWCGLHRCRVVVCRTVGVFARAKQMLVCCVAPLVERCDTYLWVLSMLYSFPVVAALPSGLRCIAWLLVFCEGFSLSGTASALVEVFRYRLAVVLVRLALKTWVSQNSALVVLVEVLPEPFFLLWSERLLALLVEVVFLFVFEFLSCAYRTSCVPVVGWFASLLVPCVLSQMVVWKRPVVCLLPLLSVGCSGWWCFHMAFGAVSCTVVTFVAKVVVTYCPVSCRAGSFCLNGRAVFGGTCRCLVCGPLRLRGGSGALGCGLLRANMVVALLKLLDFHVFLLWVSSGESLPFGLESFQALVSCGESFLLAMLFRPRVQLCCILPVCPVFEALSFPPLGHFVLVVPCGCTVTAVGFLRLHIRYVSLSDHENDLGEIEWCRWTLSYVPCQTTRMIWVLAVASCAEPFSGVLQLTSWCFPRFTVSSWDLCLVTGERCFLAGSVSVAPVELSTSDCVLSAVWGVLCELSDVCVATELPVATVIHVATSGCVTFLSRPVNGSRQPLPFLLRRWSLVERLAARVRSGSVVMERGGGGRGFVKAPLGFAFPMLSSPYGVLGVVVATPGCSVPAVYFPTDVATAVRVATSEEASPRSDATLSRRVSLVVTLGCSFLTSWRSGMLGACVVRLWSHMVALVCHELLYLSGCVPRCCFRIVFDSTGSAGVVFGLTLVVGRGITLFRCFVVLYSRLTALLSSGRNSLWQDSLPDGRGGGLFAVRCQQCELSMGGGMTFEVPGGASGRLSCRDSPGHRDMVAVARCVATTAETASRMVVTSCGFYGASDCGVLCTPFQVSGSVGGDRENRVLGMGRGSGSRGRYSWQVREMIKQQDESNMPASGQVQEEVSVEESVAQPQGAAAIATAGGQQQQEYQP</sequence>
<feature type="region of interest" description="Disordered" evidence="1">
    <location>
        <begin position="969"/>
        <end position="1013"/>
    </location>
</feature>
<keyword evidence="2" id="KW-0812">Transmembrane</keyword>